<dbReference type="EMBL" id="LO018304">
    <property type="protein sequence ID" value="CUM60900.1"/>
    <property type="molecule type" value="Genomic_DNA"/>
</dbReference>
<reference evidence="2" key="1">
    <citation type="submission" date="2015-09" db="EMBL/GenBank/DDBJ databases">
        <authorList>
            <person name="Jackson K.R."/>
            <person name="Lunt B.L."/>
            <person name="Fisher J.N.B."/>
            <person name="Gardner A.V."/>
            <person name="Bailey M.E."/>
            <person name="Deus L.M."/>
            <person name="Earl A.S."/>
            <person name="Gibby P.D."/>
            <person name="Hartmann K.A."/>
            <person name="Liu J.E."/>
            <person name="Manci A.M."/>
            <person name="Nielsen D.A."/>
            <person name="Solomon M.B."/>
            <person name="Breakwell D.P."/>
            <person name="Burnett S.H."/>
            <person name="Grose J.H."/>
        </authorList>
    </citation>
    <scope>NUCLEOTIDE SEQUENCE</scope>
    <source>
        <strain evidence="2">7805</strain>
    </source>
</reference>
<dbReference type="Proteomes" id="UP001153761">
    <property type="component" value="Chromosome"/>
</dbReference>
<evidence type="ECO:0000313" key="1">
    <source>
        <dbReference type="EMBL" id="CAD5934652.1"/>
    </source>
</evidence>
<dbReference type="AlphaFoldDB" id="A0A1J1JKW0"/>
<reference evidence="1" key="2">
    <citation type="submission" date="2020-09" db="EMBL/GenBank/DDBJ databases">
        <authorList>
            <person name="Blom J."/>
        </authorList>
    </citation>
    <scope>NUCLEOTIDE SEQUENCE</scope>
    <source>
        <strain evidence="1">No.66</strain>
    </source>
</reference>
<protein>
    <submittedName>
        <fullName evidence="2">Uncharacterized protein</fullName>
    </submittedName>
</protein>
<proteinExistence type="predicted"/>
<sequence length="117" mass="13866">MASGRDTTEKNRQLYLDNNSANHRVLTRWEIENYLYDKEVLLQYCLENELEFDENEYNNLVKDINNQNLKDLTGKIKNICGITFNVNPKEFKSNLSKCISKEMKVYQELISCIFDRS</sequence>
<evidence type="ECO:0000313" key="2">
    <source>
        <dbReference type="EMBL" id="CUM60900.1"/>
    </source>
</evidence>
<organism evidence="2">
    <name type="scientific">Planktothrix agardhii</name>
    <name type="common">Oscillatoria agardhii</name>
    <dbReference type="NCBI Taxonomy" id="1160"/>
    <lineage>
        <taxon>Bacteria</taxon>
        <taxon>Bacillati</taxon>
        <taxon>Cyanobacteriota</taxon>
        <taxon>Cyanophyceae</taxon>
        <taxon>Oscillatoriophycideae</taxon>
        <taxon>Oscillatoriales</taxon>
        <taxon>Microcoleaceae</taxon>
        <taxon>Planktothrix</taxon>
    </lineage>
</organism>
<accession>A0A1J1JKW0</accession>
<dbReference type="EMBL" id="LR882963">
    <property type="protein sequence ID" value="CAD5934652.1"/>
    <property type="molecule type" value="Genomic_DNA"/>
</dbReference>
<name>A0A1J1JKW0_PLAAG</name>
<gene>
    <name evidence="1" type="ORF">PANO66_01578</name>
    <name evidence="2" type="ORF">PLAM_2934</name>
</gene>